<comment type="caution">
    <text evidence="7">Lacks conserved residue(s) required for the propagation of feature annotation.</text>
</comment>
<feature type="binding site" evidence="7">
    <location>
        <begin position="10"/>
        <end position="12"/>
    </location>
    <ligand>
        <name>FMN</name>
        <dbReference type="ChEBI" id="CHEBI:58210"/>
    </ligand>
</feature>
<evidence type="ECO:0000256" key="5">
    <source>
        <dbReference type="ARBA" id="ARBA00050612"/>
    </source>
</evidence>
<comment type="caution">
    <text evidence="9">The sequence shown here is derived from an EMBL/GenBank/DDBJ whole genome shotgun (WGS) entry which is preliminary data.</text>
</comment>
<organism evidence="9 10">
    <name type="scientific">Syntrophomonas wolfei</name>
    <dbReference type="NCBI Taxonomy" id="863"/>
    <lineage>
        <taxon>Bacteria</taxon>
        <taxon>Bacillati</taxon>
        <taxon>Bacillota</taxon>
        <taxon>Clostridia</taxon>
        <taxon>Eubacteriales</taxon>
        <taxon>Syntrophomonadaceae</taxon>
        <taxon>Syntrophomonas</taxon>
    </lineage>
</organism>
<dbReference type="InterPro" id="IPR004507">
    <property type="entry name" value="UbiX-like"/>
</dbReference>
<evidence type="ECO:0000256" key="6">
    <source>
        <dbReference type="ARBA" id="ARBA00060793"/>
    </source>
</evidence>
<comment type="similarity">
    <text evidence="6 7">Belongs to the UbiX/PAD1 family.</text>
</comment>
<dbReference type="Pfam" id="PF02441">
    <property type="entry name" value="Flavoprotein"/>
    <property type="match status" value="1"/>
</dbReference>
<dbReference type="GO" id="GO:0106141">
    <property type="term" value="F:flavin prenyltransferase activity"/>
    <property type="evidence" value="ECO:0007669"/>
    <property type="project" value="UniProtKB-EC"/>
</dbReference>
<feature type="domain" description="Flavoprotein" evidence="8">
    <location>
        <begin position="3"/>
        <end position="182"/>
    </location>
</feature>
<dbReference type="EC" id="2.5.1.129" evidence="7"/>
<dbReference type="AlphaFoldDB" id="A0A354YZ10"/>
<dbReference type="NCBIfam" id="NF004685">
    <property type="entry name" value="PRK06029.1"/>
    <property type="match status" value="1"/>
</dbReference>
<proteinExistence type="inferred from homology"/>
<comment type="catalytic activity">
    <reaction evidence="5 7">
        <text>dimethylallyl phosphate + FMNH2 = prenylated FMNH2 + phosphate</text>
        <dbReference type="Rhea" id="RHEA:37743"/>
        <dbReference type="ChEBI" id="CHEBI:43474"/>
        <dbReference type="ChEBI" id="CHEBI:57618"/>
        <dbReference type="ChEBI" id="CHEBI:87467"/>
        <dbReference type="ChEBI" id="CHEBI:88052"/>
        <dbReference type="EC" id="2.5.1.129"/>
    </reaction>
</comment>
<dbReference type="SUPFAM" id="SSF52507">
    <property type="entry name" value="Homo-oligomeric flavin-containing Cys decarboxylases, HFCD"/>
    <property type="match status" value="1"/>
</dbReference>
<gene>
    <name evidence="7" type="primary">ubiX</name>
    <name evidence="9" type="ORF">DDZ44_11640</name>
</gene>
<dbReference type="Gene3D" id="3.40.50.1950">
    <property type="entry name" value="Flavin prenyltransferase-like"/>
    <property type="match status" value="1"/>
</dbReference>
<dbReference type="InterPro" id="IPR003382">
    <property type="entry name" value="Flavoprotein"/>
</dbReference>
<evidence type="ECO:0000256" key="3">
    <source>
        <dbReference type="ARBA" id="ARBA00022643"/>
    </source>
</evidence>
<evidence type="ECO:0000256" key="1">
    <source>
        <dbReference type="ARBA" id="ARBA00022602"/>
    </source>
</evidence>
<keyword evidence="4 7" id="KW-0808">Transferase</keyword>
<evidence type="ECO:0000256" key="2">
    <source>
        <dbReference type="ARBA" id="ARBA00022630"/>
    </source>
</evidence>
<protein>
    <recommendedName>
        <fullName evidence="7">Flavin prenyltransferase UbiX</fullName>
        <ecNumber evidence="7">2.5.1.129</ecNumber>
    </recommendedName>
</protein>
<dbReference type="InterPro" id="IPR036551">
    <property type="entry name" value="Flavin_trans-like"/>
</dbReference>
<feature type="binding site" evidence="7">
    <location>
        <position position="178"/>
    </location>
    <ligand>
        <name>dimethylallyl phosphate</name>
        <dbReference type="ChEBI" id="CHEBI:88052"/>
    </ligand>
</feature>
<feature type="binding site" evidence="7">
    <location>
        <begin position="97"/>
        <end position="100"/>
    </location>
    <ligand>
        <name>FMN</name>
        <dbReference type="ChEBI" id="CHEBI:58210"/>
    </ligand>
</feature>
<dbReference type="NCBIfam" id="TIGR00421">
    <property type="entry name" value="ubiX_pad"/>
    <property type="match status" value="1"/>
</dbReference>
<dbReference type="STRING" id="378794.GCA_001570625_02053"/>
<comment type="function">
    <text evidence="7">Flavin prenyltransferase that catalyzes the synthesis of the prenylated FMN cofactor (prenyl-FMN) for 4-hydroxy-3-polyprenylbenzoic acid decarboxylase UbiD. The prenyltransferase is metal-independent and links a dimethylallyl moiety from dimethylallyl monophosphate (DMAP) to the flavin N5 and C6 atoms of FMN.</text>
</comment>
<feature type="binding site" evidence="7">
    <location>
        <position position="132"/>
    </location>
    <ligand>
        <name>FMN</name>
        <dbReference type="ChEBI" id="CHEBI:58210"/>
    </ligand>
</feature>
<keyword evidence="3 7" id="KW-0288">FMN</keyword>
<evidence type="ECO:0000256" key="7">
    <source>
        <dbReference type="HAMAP-Rule" id="MF_01984"/>
    </source>
</evidence>
<evidence type="ECO:0000256" key="4">
    <source>
        <dbReference type="ARBA" id="ARBA00022679"/>
    </source>
</evidence>
<name>A0A354YZ10_9FIRM</name>
<dbReference type="EMBL" id="DNZF01000252">
    <property type="protein sequence ID" value="HBK54578.1"/>
    <property type="molecule type" value="Genomic_DNA"/>
</dbReference>
<dbReference type="RefSeq" id="WP_276619994.1">
    <property type="nucleotide sequence ID" value="NZ_DCDX01000013.1"/>
</dbReference>
<keyword evidence="2 7" id="KW-0285">Flavoprotein</keyword>
<evidence type="ECO:0000313" key="9">
    <source>
        <dbReference type="EMBL" id="HBK54578.1"/>
    </source>
</evidence>
<feature type="binding site" evidence="7">
    <location>
        <position position="162"/>
    </location>
    <ligand>
        <name>dimethylallyl phosphate</name>
        <dbReference type="ChEBI" id="CHEBI:88052"/>
    </ligand>
</feature>
<evidence type="ECO:0000313" key="10">
    <source>
        <dbReference type="Proteomes" id="UP000263273"/>
    </source>
</evidence>
<accession>A0A354YZ10</accession>
<dbReference type="Proteomes" id="UP000263273">
    <property type="component" value="Unassembled WGS sequence"/>
</dbReference>
<dbReference type="HAMAP" id="MF_01984">
    <property type="entry name" value="ubiX_pad"/>
    <property type="match status" value="1"/>
</dbReference>
<evidence type="ECO:0000259" key="8">
    <source>
        <dbReference type="Pfam" id="PF02441"/>
    </source>
</evidence>
<sequence length="199" mass="22060">MPRYIVALTGASGAVYALRLLEELLKQDNSEIHLITSDAARIVMEQELGWDCQDSLPLSLQRYLPPGNISFYDNSDIAAAPASGSFICDSMVVIPCTMASISAIAQGTSRTLLERAADVMLKERRPLFLVPRETPLNSIHLRNMLTLSEMGVSIIPAMPAFYHQPRTIEDMVSFVVGKVLDAMHIPHDLFQRYAGQIKK</sequence>
<feature type="binding site" evidence="7">
    <location>
        <position position="37"/>
    </location>
    <ligand>
        <name>FMN</name>
        <dbReference type="ChEBI" id="CHEBI:58210"/>
    </ligand>
</feature>
<keyword evidence="1 7" id="KW-0637">Prenyltransferase</keyword>
<dbReference type="FunFam" id="3.40.50.1950:FF:000001">
    <property type="entry name" value="Flavin prenyltransferase UbiX"/>
    <property type="match status" value="1"/>
</dbReference>
<reference evidence="9 10" key="1">
    <citation type="journal article" date="2018" name="Nat. Biotechnol.">
        <title>A standardized bacterial taxonomy based on genome phylogeny substantially revises the tree of life.</title>
        <authorList>
            <person name="Parks D.H."/>
            <person name="Chuvochina M."/>
            <person name="Waite D.W."/>
            <person name="Rinke C."/>
            <person name="Skarshewski A."/>
            <person name="Chaumeil P.A."/>
            <person name="Hugenholtz P."/>
        </authorList>
    </citation>
    <scope>NUCLEOTIDE SEQUENCE [LARGE SCALE GENOMIC DNA]</scope>
    <source>
        <strain evidence="9">UBA10948</strain>
    </source>
</reference>